<reference evidence="2" key="1">
    <citation type="submission" date="2017-02" db="EMBL/GenBank/DDBJ databases">
        <authorList>
            <person name="Varghese N."/>
            <person name="Submissions S."/>
        </authorList>
    </citation>
    <scope>NUCLEOTIDE SEQUENCE [LARGE SCALE GENOMIC DNA]</scope>
    <source>
        <strain evidence="2">UM2</strain>
    </source>
</reference>
<name>A0A1T5CIR0_9SPHN</name>
<dbReference type="AlphaFoldDB" id="A0A1T5CIR0"/>
<dbReference type="Proteomes" id="UP000189818">
    <property type="component" value="Unassembled WGS sequence"/>
</dbReference>
<dbReference type="STRING" id="439228.SAMN06295920_10475"/>
<gene>
    <name evidence="1" type="ORF">SAMN06295920_10475</name>
</gene>
<dbReference type="RefSeq" id="WP_079647995.1">
    <property type="nucleotide sequence ID" value="NZ_FUYM01000004.1"/>
</dbReference>
<dbReference type="EMBL" id="FUYM01000004">
    <property type="protein sequence ID" value="SKB59030.1"/>
    <property type="molecule type" value="Genomic_DNA"/>
</dbReference>
<accession>A0A1T5CIR0</accession>
<sequence length="75" mass="8315">MPDTCRRCDFFLDRGLASASSPPSKKSDVNTGICWRHVPQIKPGSSVDGRAIFPTIHADHWCGEFQNRALLESPC</sequence>
<organism evidence="1 2">
    <name type="scientific">Rhizorhabdus histidinilytica</name>
    <dbReference type="NCBI Taxonomy" id="439228"/>
    <lineage>
        <taxon>Bacteria</taxon>
        <taxon>Pseudomonadati</taxon>
        <taxon>Pseudomonadota</taxon>
        <taxon>Alphaproteobacteria</taxon>
        <taxon>Sphingomonadales</taxon>
        <taxon>Sphingomonadaceae</taxon>
        <taxon>Rhizorhabdus</taxon>
    </lineage>
</organism>
<evidence type="ECO:0000313" key="1">
    <source>
        <dbReference type="EMBL" id="SKB59030.1"/>
    </source>
</evidence>
<dbReference type="OrthoDB" id="290218at2"/>
<evidence type="ECO:0000313" key="2">
    <source>
        <dbReference type="Proteomes" id="UP000189818"/>
    </source>
</evidence>
<proteinExistence type="predicted"/>
<keyword evidence="2" id="KW-1185">Reference proteome</keyword>
<protein>
    <submittedName>
        <fullName evidence="1">Uncharacterized protein</fullName>
    </submittedName>
</protein>